<reference evidence="14 15" key="1">
    <citation type="submission" date="2017-06" db="EMBL/GenBank/DDBJ databases">
        <authorList>
            <person name="Kim H.J."/>
            <person name="Triplett B.A."/>
        </authorList>
    </citation>
    <scope>NUCLEOTIDE SEQUENCE [LARGE SCALE GENOMIC DNA]</scope>
    <source>
        <strain evidence="14 15">DSM 22179</strain>
    </source>
</reference>
<dbReference type="InterPro" id="IPR054608">
    <property type="entry name" value="SYY-like_C"/>
</dbReference>
<feature type="binding site" evidence="11">
    <location>
        <position position="188"/>
    </location>
    <ligand>
        <name>L-tyrosine</name>
        <dbReference type="ChEBI" id="CHEBI:58315"/>
    </ligand>
</feature>
<dbReference type="InterPro" id="IPR002307">
    <property type="entry name" value="Tyr-tRNA-ligase"/>
</dbReference>
<dbReference type="FunFam" id="1.10.240.10:FF:000001">
    <property type="entry name" value="Tyrosine--tRNA ligase"/>
    <property type="match status" value="1"/>
</dbReference>
<feature type="domain" description="RNA-binding S4" evidence="13">
    <location>
        <begin position="367"/>
        <end position="427"/>
    </location>
</feature>
<dbReference type="InterPro" id="IPR024088">
    <property type="entry name" value="Tyr-tRNA-ligase_bac-type"/>
</dbReference>
<feature type="binding site" evidence="11">
    <location>
        <position position="49"/>
    </location>
    <ligand>
        <name>L-tyrosine</name>
        <dbReference type="ChEBI" id="CHEBI:58315"/>
    </ligand>
</feature>
<dbReference type="GO" id="GO:0005524">
    <property type="term" value="F:ATP binding"/>
    <property type="evidence" value="ECO:0007669"/>
    <property type="project" value="UniProtKB-UniRule"/>
</dbReference>
<evidence type="ECO:0000256" key="11">
    <source>
        <dbReference type="HAMAP-Rule" id="MF_02006"/>
    </source>
</evidence>
<evidence type="ECO:0000259" key="13">
    <source>
        <dbReference type="SMART" id="SM00363"/>
    </source>
</evidence>
<dbReference type="FunFam" id="3.40.50.620:FF:000008">
    <property type="entry name" value="Tyrosine--tRNA ligase"/>
    <property type="match status" value="1"/>
</dbReference>
<dbReference type="Pfam" id="PF00579">
    <property type="entry name" value="tRNA-synt_1b"/>
    <property type="match status" value="1"/>
</dbReference>
<evidence type="ECO:0000256" key="7">
    <source>
        <dbReference type="ARBA" id="ARBA00022917"/>
    </source>
</evidence>
<dbReference type="GO" id="GO:0005829">
    <property type="term" value="C:cytosol"/>
    <property type="evidence" value="ECO:0007669"/>
    <property type="project" value="TreeGrafter"/>
</dbReference>
<dbReference type="Pfam" id="PF22421">
    <property type="entry name" value="SYY_C-terminal"/>
    <property type="match status" value="1"/>
</dbReference>
<feature type="short sequence motif" description="'HIGH' region" evidence="11">
    <location>
        <begin position="54"/>
        <end position="63"/>
    </location>
</feature>
<dbReference type="SUPFAM" id="SSF55174">
    <property type="entry name" value="Alpha-L RNA-binding motif"/>
    <property type="match status" value="1"/>
</dbReference>
<dbReference type="SUPFAM" id="SSF52374">
    <property type="entry name" value="Nucleotidylyl transferase"/>
    <property type="match status" value="1"/>
</dbReference>
<keyword evidence="2 11" id="KW-0963">Cytoplasm</keyword>
<comment type="catalytic activity">
    <reaction evidence="9 11">
        <text>tRNA(Tyr) + L-tyrosine + ATP = L-tyrosyl-tRNA(Tyr) + AMP + diphosphate + H(+)</text>
        <dbReference type="Rhea" id="RHEA:10220"/>
        <dbReference type="Rhea" id="RHEA-COMP:9706"/>
        <dbReference type="Rhea" id="RHEA-COMP:9707"/>
        <dbReference type="ChEBI" id="CHEBI:15378"/>
        <dbReference type="ChEBI" id="CHEBI:30616"/>
        <dbReference type="ChEBI" id="CHEBI:33019"/>
        <dbReference type="ChEBI" id="CHEBI:58315"/>
        <dbReference type="ChEBI" id="CHEBI:78442"/>
        <dbReference type="ChEBI" id="CHEBI:78536"/>
        <dbReference type="ChEBI" id="CHEBI:456215"/>
        <dbReference type="EC" id="6.1.1.1"/>
    </reaction>
</comment>
<accession>A0A212U2S0</accession>
<evidence type="ECO:0000256" key="6">
    <source>
        <dbReference type="ARBA" id="ARBA00022884"/>
    </source>
</evidence>
<comment type="subunit">
    <text evidence="11">Homodimer.</text>
</comment>
<dbReference type="GO" id="GO:0006437">
    <property type="term" value="P:tyrosyl-tRNA aminoacylation"/>
    <property type="evidence" value="ECO:0007669"/>
    <property type="project" value="UniProtKB-UniRule"/>
</dbReference>
<evidence type="ECO:0000256" key="8">
    <source>
        <dbReference type="ARBA" id="ARBA00023146"/>
    </source>
</evidence>
<name>A0A212U2S0_9MICO</name>
<organism evidence="14 15">
    <name type="scientific">Kytococcus aerolatus</name>
    <dbReference type="NCBI Taxonomy" id="592308"/>
    <lineage>
        <taxon>Bacteria</taxon>
        <taxon>Bacillati</taxon>
        <taxon>Actinomycetota</taxon>
        <taxon>Actinomycetes</taxon>
        <taxon>Micrococcales</taxon>
        <taxon>Kytococcaceae</taxon>
        <taxon>Kytococcus</taxon>
    </lineage>
</organism>
<dbReference type="EC" id="6.1.1.1" evidence="11"/>
<dbReference type="InterPro" id="IPR014729">
    <property type="entry name" value="Rossmann-like_a/b/a_fold"/>
</dbReference>
<dbReference type="NCBIfam" id="TIGR00234">
    <property type="entry name" value="tyrS"/>
    <property type="match status" value="1"/>
</dbReference>
<dbReference type="PANTHER" id="PTHR11766:SF0">
    <property type="entry name" value="TYROSINE--TRNA LIGASE, MITOCHONDRIAL"/>
    <property type="match status" value="1"/>
</dbReference>
<keyword evidence="8 11" id="KW-0030">Aminoacyl-tRNA synthetase</keyword>
<dbReference type="GO" id="GO:0003723">
    <property type="term" value="F:RNA binding"/>
    <property type="evidence" value="ECO:0007669"/>
    <property type="project" value="UniProtKB-KW"/>
</dbReference>
<dbReference type="SMART" id="SM00363">
    <property type="entry name" value="S4"/>
    <property type="match status" value="1"/>
</dbReference>
<keyword evidence="3 11" id="KW-0436">Ligase</keyword>
<dbReference type="Gene3D" id="3.40.50.620">
    <property type="entry name" value="HUPs"/>
    <property type="match status" value="1"/>
</dbReference>
<evidence type="ECO:0000256" key="4">
    <source>
        <dbReference type="ARBA" id="ARBA00022741"/>
    </source>
</evidence>
<comment type="similarity">
    <text evidence="10 11">Belongs to the class-I aminoacyl-tRNA synthetase family. TyrS type 1 subfamily.</text>
</comment>
<sequence>MTAPTDDRQAPSARGGAVLEELQWRGLLSHTTDLEELHQLMDEGPVTFYLGCDPTAASLHVGHLVQLCLMRRLQEAGHHPVVLVGGATGLIGDPRPTSERTLNDPEVVAGWVQSIADQVRPFVSFEGENAARLVNNLDWFSGLGALDFLRDVGKHFRVNQMLKKDSVSARLESEQGISYTEFSYQILQGYDYWHLHIQEGVQLQIGGQDQWGNLMAGVDFVHRKEGRSVHAITSPLVTDSTGKKFGKSEGNAIWLDPEMTSAWTFFQFWLNAEDVKVVEYLKLFTFLTREQIDELAAQVEAEPFKRAAQRALAREMTAMVHGEQATADVEVAAAALFGKGSLREVPVNAILDATRELEGAEVRLGDTWVDVVVATGLADSRKSAKRFLAEGAISVNGETVSADGALEEGDLLGERVAVVKRGRKNMAAARVTSDPA</sequence>
<dbReference type="CDD" id="cd00805">
    <property type="entry name" value="TyrRS_core"/>
    <property type="match status" value="1"/>
</dbReference>
<gene>
    <name evidence="11" type="primary">tyrS</name>
    <name evidence="14" type="ORF">SAMN05445756_1882</name>
</gene>
<proteinExistence type="inferred from homology"/>
<dbReference type="InterPro" id="IPR002942">
    <property type="entry name" value="S4_RNA-bd"/>
</dbReference>
<feature type="binding site" evidence="11">
    <location>
        <position position="247"/>
    </location>
    <ligand>
        <name>ATP</name>
        <dbReference type="ChEBI" id="CHEBI:30616"/>
    </ligand>
</feature>
<evidence type="ECO:0000313" key="15">
    <source>
        <dbReference type="Proteomes" id="UP000198122"/>
    </source>
</evidence>
<protein>
    <recommendedName>
        <fullName evidence="11">Tyrosine--tRNA ligase</fullName>
        <ecNumber evidence="11">6.1.1.1</ecNumber>
    </recommendedName>
    <alternativeName>
        <fullName evidence="11">Tyrosyl-tRNA synthetase</fullName>
        <shortName evidence="11">TyrRS</shortName>
    </alternativeName>
</protein>
<evidence type="ECO:0000256" key="12">
    <source>
        <dbReference type="PROSITE-ProRule" id="PRU00182"/>
    </source>
</evidence>
<dbReference type="PANTHER" id="PTHR11766">
    <property type="entry name" value="TYROSYL-TRNA SYNTHETASE"/>
    <property type="match status" value="1"/>
</dbReference>
<dbReference type="GO" id="GO:0004831">
    <property type="term" value="F:tyrosine-tRNA ligase activity"/>
    <property type="evidence" value="ECO:0007669"/>
    <property type="project" value="UniProtKB-UniRule"/>
</dbReference>
<feature type="binding site" evidence="11">
    <location>
        <position position="184"/>
    </location>
    <ligand>
        <name>L-tyrosine</name>
        <dbReference type="ChEBI" id="CHEBI:58315"/>
    </ligand>
</feature>
<dbReference type="Gene3D" id="1.10.240.10">
    <property type="entry name" value="Tyrosyl-Transfer RNA Synthetase"/>
    <property type="match status" value="1"/>
</dbReference>
<comment type="function">
    <text evidence="11">Catalyzes the attachment of tyrosine to tRNA(Tyr) in a two-step reaction: tyrosine is first activated by ATP to form Tyr-AMP and then transferred to the acceptor end of tRNA(Tyr).</text>
</comment>
<dbReference type="GO" id="GO:0042803">
    <property type="term" value="F:protein homodimerization activity"/>
    <property type="evidence" value="ECO:0007669"/>
    <property type="project" value="UniProtKB-ARBA"/>
</dbReference>
<dbReference type="AlphaFoldDB" id="A0A212U2S0"/>
<dbReference type="EMBL" id="FYEZ01000002">
    <property type="protein sequence ID" value="SNC72542.1"/>
    <property type="molecule type" value="Genomic_DNA"/>
</dbReference>
<dbReference type="CDD" id="cd00165">
    <property type="entry name" value="S4"/>
    <property type="match status" value="1"/>
</dbReference>
<comment type="subcellular location">
    <subcellularLocation>
        <location evidence="1 11">Cytoplasm</location>
    </subcellularLocation>
</comment>
<keyword evidence="6 12" id="KW-0694">RNA-binding</keyword>
<evidence type="ECO:0000256" key="5">
    <source>
        <dbReference type="ARBA" id="ARBA00022840"/>
    </source>
</evidence>
<dbReference type="InterPro" id="IPR036986">
    <property type="entry name" value="S4_RNA-bd_sf"/>
</dbReference>
<evidence type="ECO:0000256" key="1">
    <source>
        <dbReference type="ARBA" id="ARBA00004496"/>
    </source>
</evidence>
<evidence type="ECO:0000256" key="2">
    <source>
        <dbReference type="ARBA" id="ARBA00022490"/>
    </source>
</evidence>
<dbReference type="InterPro" id="IPR002305">
    <property type="entry name" value="aa-tRNA-synth_Ic"/>
</dbReference>
<dbReference type="PROSITE" id="PS00178">
    <property type="entry name" value="AA_TRNA_LIGASE_I"/>
    <property type="match status" value="1"/>
</dbReference>
<dbReference type="PRINTS" id="PR01040">
    <property type="entry name" value="TRNASYNTHTYR"/>
</dbReference>
<keyword evidence="4 11" id="KW-0547">Nucleotide-binding</keyword>
<dbReference type="HAMAP" id="MF_02006">
    <property type="entry name" value="Tyr_tRNA_synth_type1"/>
    <property type="match status" value="1"/>
</dbReference>
<evidence type="ECO:0000256" key="3">
    <source>
        <dbReference type="ARBA" id="ARBA00022598"/>
    </source>
</evidence>
<dbReference type="InterPro" id="IPR001412">
    <property type="entry name" value="aa-tRNA-synth_I_CS"/>
</dbReference>
<keyword evidence="7 11" id="KW-0648">Protein biosynthesis</keyword>
<dbReference type="PROSITE" id="PS50889">
    <property type="entry name" value="S4"/>
    <property type="match status" value="1"/>
</dbReference>
<dbReference type="Proteomes" id="UP000198122">
    <property type="component" value="Unassembled WGS sequence"/>
</dbReference>
<feature type="short sequence motif" description="'KMSKS' region" evidence="11">
    <location>
        <begin position="244"/>
        <end position="248"/>
    </location>
</feature>
<evidence type="ECO:0000313" key="14">
    <source>
        <dbReference type="EMBL" id="SNC72542.1"/>
    </source>
</evidence>
<dbReference type="InterPro" id="IPR024107">
    <property type="entry name" value="Tyr-tRNA-ligase_bac_1"/>
</dbReference>
<evidence type="ECO:0000256" key="10">
    <source>
        <dbReference type="ARBA" id="ARBA00060965"/>
    </source>
</evidence>
<evidence type="ECO:0000256" key="9">
    <source>
        <dbReference type="ARBA" id="ARBA00048248"/>
    </source>
</evidence>
<keyword evidence="5 11" id="KW-0067">ATP-binding</keyword>
<dbReference type="Gene3D" id="3.10.290.10">
    <property type="entry name" value="RNA-binding S4 domain"/>
    <property type="match status" value="1"/>
</dbReference>
<keyword evidence="15" id="KW-1185">Reference proteome</keyword>